<reference evidence="3 4" key="1">
    <citation type="submission" date="2016-10" db="EMBL/GenBank/DDBJ databases">
        <authorList>
            <person name="de Groot N.N."/>
        </authorList>
    </citation>
    <scope>NUCLEOTIDE SEQUENCE [LARGE SCALE GENOMIC DNA]</scope>
    <source>
        <strain evidence="3 4">DSM 25294</strain>
    </source>
</reference>
<dbReference type="Pfam" id="PF14347">
    <property type="entry name" value="DUF4399"/>
    <property type="match status" value="1"/>
</dbReference>
<name>A0A1G8QJY1_9RHOB</name>
<sequence length="143" mass="14992">MRTIFFAALLAAAPAFADTTPAPEGARVFFSNIESGATVSAPVEITFGIEGMNVAPAGTEEAGTGHHHLLIDRPPLGEGEGGTDELIYGLPSDEHHMHFGKGQTEVSLDLAPGEHTLQLVLGDHSHVPHDPPIVSDVITITVE</sequence>
<feature type="domain" description="DUF4399" evidence="2">
    <location>
        <begin position="45"/>
        <end position="143"/>
    </location>
</feature>
<keyword evidence="1" id="KW-0732">Signal</keyword>
<accession>A0A1G8QJY1</accession>
<dbReference type="Proteomes" id="UP000199382">
    <property type="component" value="Unassembled WGS sequence"/>
</dbReference>
<dbReference type="STRING" id="571298.SAMN04488026_101120"/>
<feature type="signal peptide" evidence="1">
    <location>
        <begin position="1"/>
        <end position="17"/>
    </location>
</feature>
<evidence type="ECO:0000259" key="2">
    <source>
        <dbReference type="Pfam" id="PF14347"/>
    </source>
</evidence>
<feature type="chain" id="PRO_5011472498" description="DUF4399 domain-containing protein" evidence="1">
    <location>
        <begin position="18"/>
        <end position="143"/>
    </location>
</feature>
<dbReference type="AlphaFoldDB" id="A0A1G8QJY1"/>
<gene>
    <name evidence="3" type="ORF">SAMN04488026_101120</name>
</gene>
<dbReference type="RefSeq" id="WP_093152481.1">
    <property type="nucleotide sequence ID" value="NZ_FNEK01000011.1"/>
</dbReference>
<dbReference type="OrthoDB" id="531568at2"/>
<protein>
    <recommendedName>
        <fullName evidence="2">DUF4399 domain-containing protein</fullName>
    </recommendedName>
</protein>
<evidence type="ECO:0000256" key="1">
    <source>
        <dbReference type="SAM" id="SignalP"/>
    </source>
</evidence>
<dbReference type="InterPro" id="IPR025512">
    <property type="entry name" value="DUF4399"/>
</dbReference>
<proteinExistence type="predicted"/>
<evidence type="ECO:0000313" key="4">
    <source>
        <dbReference type="Proteomes" id="UP000199382"/>
    </source>
</evidence>
<dbReference type="EMBL" id="FNEK01000011">
    <property type="protein sequence ID" value="SDJ04893.1"/>
    <property type="molecule type" value="Genomic_DNA"/>
</dbReference>
<evidence type="ECO:0000313" key="3">
    <source>
        <dbReference type="EMBL" id="SDJ04893.1"/>
    </source>
</evidence>
<keyword evidence="4" id="KW-1185">Reference proteome</keyword>
<organism evidence="3 4">
    <name type="scientific">Aliiruegeria lutimaris</name>
    <dbReference type="NCBI Taxonomy" id="571298"/>
    <lineage>
        <taxon>Bacteria</taxon>
        <taxon>Pseudomonadati</taxon>
        <taxon>Pseudomonadota</taxon>
        <taxon>Alphaproteobacteria</taxon>
        <taxon>Rhodobacterales</taxon>
        <taxon>Roseobacteraceae</taxon>
        <taxon>Aliiruegeria</taxon>
    </lineage>
</organism>